<name>A0ABQ4VE05_9PAST</name>
<gene>
    <name evidence="1" type="ORF">PA42_04290</name>
</gene>
<dbReference type="EMBL" id="BPUX01000001">
    <property type="protein sequence ID" value="GJH42255.1"/>
    <property type="molecule type" value="Genomic_DNA"/>
</dbReference>
<comment type="caution">
    <text evidence="1">The sequence shown here is derived from an EMBL/GenBank/DDBJ whole genome shotgun (WGS) entry which is preliminary data.</text>
</comment>
<evidence type="ECO:0000313" key="1">
    <source>
        <dbReference type="EMBL" id="GJH42255.1"/>
    </source>
</evidence>
<accession>A0ABQ4VE05</accession>
<proteinExistence type="predicted"/>
<evidence type="ECO:0000313" key="2">
    <source>
        <dbReference type="Proteomes" id="UP001052140"/>
    </source>
</evidence>
<reference evidence="1" key="1">
    <citation type="submission" date="2024-05" db="EMBL/GenBank/DDBJ databases">
        <title>Determining zoonotic pasteurella genome.</title>
        <authorList>
            <person name="Maeda T."/>
            <person name="Takahashi T."/>
            <person name="Yoshida H."/>
        </authorList>
    </citation>
    <scope>NUCLEOTIDE SEQUENCE</scope>
    <source>
        <strain evidence="1">PA42</strain>
    </source>
</reference>
<organism evidence="1 2">
    <name type="scientific">Pasteurella canis</name>
    <dbReference type="NCBI Taxonomy" id="753"/>
    <lineage>
        <taxon>Bacteria</taxon>
        <taxon>Pseudomonadati</taxon>
        <taxon>Pseudomonadota</taxon>
        <taxon>Gammaproteobacteria</taxon>
        <taxon>Pasteurellales</taxon>
        <taxon>Pasteurellaceae</taxon>
        <taxon>Pasteurella</taxon>
    </lineage>
</organism>
<protein>
    <submittedName>
        <fullName evidence="1">Uncharacterized protein</fullName>
    </submittedName>
</protein>
<dbReference type="Proteomes" id="UP001052140">
    <property type="component" value="Unassembled WGS sequence"/>
</dbReference>
<sequence length="61" mass="7137">MHYTLLRINFNCKILAKALIEVNKKDDRFMNKSDGRLGEIKKVYECNIKGDDINSSPIKMY</sequence>
<keyword evidence="2" id="KW-1185">Reference proteome</keyword>